<evidence type="ECO:0000256" key="5">
    <source>
        <dbReference type="PIRSR" id="PIRSR006278-2"/>
    </source>
</evidence>
<dbReference type="EMBL" id="FNAC01000011">
    <property type="protein sequence ID" value="SDC99739.1"/>
    <property type="molecule type" value="Genomic_DNA"/>
</dbReference>
<dbReference type="InterPro" id="IPR027278">
    <property type="entry name" value="ACCD_DCysDesulf"/>
</dbReference>
<feature type="active site" description="Nucleophile" evidence="4">
    <location>
        <position position="67"/>
    </location>
</feature>
<dbReference type="PIRSF" id="PIRSF006278">
    <property type="entry name" value="ACCD_DCysDesulf"/>
    <property type="match status" value="1"/>
</dbReference>
<name>A0A1G6R536_9BACT</name>
<gene>
    <name evidence="7" type="ORF">SAMN04488104_1011100</name>
</gene>
<dbReference type="Gene3D" id="3.40.50.1100">
    <property type="match status" value="2"/>
</dbReference>
<dbReference type="Proteomes" id="UP000199060">
    <property type="component" value="Unassembled WGS sequence"/>
</dbReference>
<dbReference type="STRING" id="686796.SAMN04488104_1011100"/>
<dbReference type="AlphaFoldDB" id="A0A1G6R536"/>
<dbReference type="SUPFAM" id="SSF53686">
    <property type="entry name" value="Tryptophan synthase beta subunit-like PLP-dependent enzymes"/>
    <property type="match status" value="1"/>
</dbReference>
<dbReference type="PANTHER" id="PTHR43780">
    <property type="entry name" value="1-AMINOCYCLOPROPANE-1-CARBOXYLATE DEAMINASE-RELATED"/>
    <property type="match status" value="1"/>
</dbReference>
<evidence type="ECO:0000313" key="8">
    <source>
        <dbReference type="Proteomes" id="UP000199060"/>
    </source>
</evidence>
<dbReference type="Pfam" id="PF00291">
    <property type="entry name" value="PALP"/>
    <property type="match status" value="1"/>
</dbReference>
<keyword evidence="8" id="KW-1185">Reference proteome</keyword>
<feature type="modified residue" description="N6-(pyridoxal phosphate)lysine" evidence="5">
    <location>
        <position position="40"/>
    </location>
</feature>
<comment type="similarity">
    <text evidence="2">Belongs to the ACC deaminase/D-cysteine desulfhydrase family.</text>
</comment>
<dbReference type="RefSeq" id="WP_087938723.1">
    <property type="nucleotide sequence ID" value="NZ_FNAC01000011.1"/>
</dbReference>
<evidence type="ECO:0000259" key="6">
    <source>
        <dbReference type="Pfam" id="PF00291"/>
    </source>
</evidence>
<proteinExistence type="inferred from homology"/>
<dbReference type="OrthoDB" id="9801249at2"/>
<reference evidence="8" key="1">
    <citation type="submission" date="2016-10" db="EMBL/GenBank/DDBJ databases">
        <authorList>
            <person name="Varghese N."/>
            <person name="Submissions S."/>
        </authorList>
    </citation>
    <scope>NUCLEOTIDE SEQUENCE [LARGE SCALE GENOMIC DNA]</scope>
    <source>
        <strain evidence="8">DSM 23095</strain>
    </source>
</reference>
<organism evidence="7 8">
    <name type="scientific">Algoriphagus faecimaris</name>
    <dbReference type="NCBI Taxonomy" id="686796"/>
    <lineage>
        <taxon>Bacteria</taxon>
        <taxon>Pseudomonadati</taxon>
        <taxon>Bacteroidota</taxon>
        <taxon>Cytophagia</taxon>
        <taxon>Cytophagales</taxon>
        <taxon>Cyclobacteriaceae</taxon>
        <taxon>Algoriphagus</taxon>
    </lineage>
</organism>
<evidence type="ECO:0000313" key="7">
    <source>
        <dbReference type="EMBL" id="SDC99739.1"/>
    </source>
</evidence>
<dbReference type="InterPro" id="IPR036052">
    <property type="entry name" value="TrpB-like_PALP_sf"/>
</dbReference>
<evidence type="ECO:0000256" key="1">
    <source>
        <dbReference type="ARBA" id="ARBA00001933"/>
    </source>
</evidence>
<sequence length="307" mass="34136">MLSASPNINQSLDHPLLEKMGIDLAVKRLDLIHPEVSGNKFFKLKYNLKNAQDDQTPKILTFGGAYSNHIQAVAAACKLLHIPCVGIIRGEETLPLNPTLSAAKSNGMQLHYLSRSAYKTKAKPEFLEDLKNKFGEFSLIPEGGTNQLAIKGASEILTEEDYQFDFITVAMGTGGTMAGILEALSPNQTAIGFSSLKGDFIKDEFQSLINQHQIHQKAEFIIETSYHFGGYAKFQQALIEFIWWFYEQFGINLDPIYTGKHFYGIWDLIKKGFFPNGTKILSIHTGGLQGIEGFTERTGIKLPTPSK</sequence>
<dbReference type="InterPro" id="IPR001926">
    <property type="entry name" value="TrpB-like_PALP"/>
</dbReference>
<accession>A0A1G6R536</accession>
<evidence type="ECO:0000256" key="2">
    <source>
        <dbReference type="ARBA" id="ARBA00008639"/>
    </source>
</evidence>
<comment type="cofactor">
    <cofactor evidence="1">
        <name>pyridoxal 5'-phosphate</name>
        <dbReference type="ChEBI" id="CHEBI:597326"/>
    </cofactor>
</comment>
<evidence type="ECO:0000256" key="4">
    <source>
        <dbReference type="PIRSR" id="PIRSR006278-1"/>
    </source>
</evidence>
<feature type="domain" description="Tryptophan synthase beta chain-like PALP" evidence="6">
    <location>
        <begin position="17"/>
        <end position="286"/>
    </location>
</feature>
<keyword evidence="3 5" id="KW-0663">Pyridoxal phosphate</keyword>
<evidence type="ECO:0000256" key="3">
    <source>
        <dbReference type="ARBA" id="ARBA00022898"/>
    </source>
</evidence>
<protein>
    <submittedName>
        <fullName evidence="7">Pyridoxal-phosphate dependent enzyme</fullName>
    </submittedName>
</protein>
<dbReference type="PANTHER" id="PTHR43780:SF2">
    <property type="entry name" value="1-AMINOCYCLOPROPANE-1-CARBOXYLATE DEAMINASE-RELATED"/>
    <property type="match status" value="1"/>
</dbReference>
<dbReference type="GO" id="GO:0019148">
    <property type="term" value="F:D-cysteine desulfhydrase activity"/>
    <property type="evidence" value="ECO:0007669"/>
    <property type="project" value="TreeGrafter"/>
</dbReference>